<dbReference type="AlphaFoldDB" id="A0A167V240"/>
<reference evidence="3 4" key="1">
    <citation type="journal article" date="2016" name="Genome Biol. Evol.">
        <title>Divergent and convergent evolution of fungal pathogenicity.</title>
        <authorList>
            <person name="Shang Y."/>
            <person name="Xiao G."/>
            <person name="Zheng P."/>
            <person name="Cen K."/>
            <person name="Zhan S."/>
            <person name="Wang C."/>
        </authorList>
    </citation>
    <scope>NUCLEOTIDE SEQUENCE [LARGE SCALE GENOMIC DNA]</scope>
    <source>
        <strain evidence="3 4">ARSEF 2679</strain>
    </source>
</reference>
<comment type="caution">
    <text evidence="3">The sequence shown here is derived from an EMBL/GenBank/DDBJ whole genome shotgun (WGS) entry which is preliminary data.</text>
</comment>
<keyword evidence="4" id="KW-1185">Reference proteome</keyword>
<proteinExistence type="predicted"/>
<evidence type="ECO:0000256" key="1">
    <source>
        <dbReference type="SAM" id="MobiDB-lite"/>
    </source>
</evidence>
<dbReference type="RefSeq" id="XP_018703894.1">
    <property type="nucleotide sequence ID" value="XM_018848758.1"/>
</dbReference>
<dbReference type="Proteomes" id="UP000076744">
    <property type="component" value="Unassembled WGS sequence"/>
</dbReference>
<organism evidence="3 4">
    <name type="scientific">Cordyceps fumosorosea (strain ARSEF 2679)</name>
    <name type="common">Isaria fumosorosea</name>
    <dbReference type="NCBI Taxonomy" id="1081104"/>
    <lineage>
        <taxon>Eukaryota</taxon>
        <taxon>Fungi</taxon>
        <taxon>Dikarya</taxon>
        <taxon>Ascomycota</taxon>
        <taxon>Pezizomycotina</taxon>
        <taxon>Sordariomycetes</taxon>
        <taxon>Hypocreomycetidae</taxon>
        <taxon>Hypocreales</taxon>
        <taxon>Cordycipitaceae</taxon>
        <taxon>Cordyceps</taxon>
    </lineage>
</organism>
<dbReference type="InterPro" id="IPR018909">
    <property type="entry name" value="Eng1_septum"/>
</dbReference>
<dbReference type="EMBL" id="AZHB01000012">
    <property type="protein sequence ID" value="OAA62144.1"/>
    <property type="molecule type" value="Genomic_DNA"/>
</dbReference>
<dbReference type="GO" id="GO:0030246">
    <property type="term" value="F:carbohydrate binding"/>
    <property type="evidence" value="ECO:0007669"/>
    <property type="project" value="InterPro"/>
</dbReference>
<evidence type="ECO:0000259" key="2">
    <source>
        <dbReference type="Pfam" id="PF10645"/>
    </source>
</evidence>
<feature type="domain" description="Endo-1,3(4)-beta-glucanase 1 carbohydrate binding" evidence="2">
    <location>
        <begin position="43"/>
        <end position="88"/>
    </location>
</feature>
<evidence type="ECO:0000313" key="4">
    <source>
        <dbReference type="Proteomes" id="UP000076744"/>
    </source>
</evidence>
<sequence>MHLRGLTFYAPLAAALYTPSSGVLAGAGAEFAAGALLQPIKPCGDEWYNPNEYICHDGSLCPVINGEPLSRCGRACFSRYMYTCTNGTDLQLLPTLTRGRFSLRAANPQDSSIRPPAAPLPPPYGSTKPPPPIDGQPMTACRLTWNVGGITCSYCPTPPANPAVCPAGNTTALLAGDNAMDVVVPGGQAFSLTAGWTVGYTQAHSATQPPDTSLPPRGHRLLPPRAAGAQTVTVRIDPCAPVNGEVLAHCGPVCYSLYRFTCGDGRHLTELPAPTGAFRLRAEGDGLSPRSQPVTACHLRWDVGGRTCSRCPQTAGGARTAPLPCPAGDVAVVALSGEDGEAGMAAEVPGGQAVYLTRNFTVGYRPARTR</sequence>
<dbReference type="OrthoDB" id="5430620at2759"/>
<dbReference type="InterPro" id="IPR052820">
    <property type="entry name" value="PhiA_domain"/>
</dbReference>
<accession>A0A167V240</accession>
<gene>
    <name evidence="3" type="ORF">ISF_05153</name>
</gene>
<feature type="region of interest" description="Disordered" evidence="1">
    <location>
        <begin position="106"/>
        <end position="131"/>
    </location>
</feature>
<dbReference type="PANTHER" id="PTHR42047">
    <property type="entry name" value="PROTEIN, PUTATIVE (AFU_ORTHOLOGUE AFUA_6G03560)-RELATED"/>
    <property type="match status" value="1"/>
</dbReference>
<feature type="compositionally biased region" description="Pro residues" evidence="1">
    <location>
        <begin position="116"/>
        <end position="131"/>
    </location>
</feature>
<dbReference type="Pfam" id="PF10645">
    <property type="entry name" value="Carb_bind"/>
    <property type="match status" value="1"/>
</dbReference>
<evidence type="ECO:0000313" key="3">
    <source>
        <dbReference type="EMBL" id="OAA62144.1"/>
    </source>
</evidence>
<dbReference type="GeneID" id="30021445"/>
<name>A0A167V240_CORFA</name>
<protein>
    <submittedName>
        <fullName evidence="3">Carbohydrate-binding module family 52 protein</fullName>
    </submittedName>
</protein>
<dbReference type="PANTHER" id="PTHR42047:SF1">
    <property type="entry name" value="PROTEIN, PUTATIVE (AFU_ORTHOLOGUE AFUA_6G03560)-RELATED"/>
    <property type="match status" value="1"/>
</dbReference>